<evidence type="ECO:0000256" key="4">
    <source>
        <dbReference type="SAM" id="Phobius"/>
    </source>
</evidence>
<feature type="compositionally biased region" description="Polar residues" evidence="3">
    <location>
        <begin position="627"/>
        <end position="636"/>
    </location>
</feature>
<dbReference type="EMBL" id="CAJVPA010000111">
    <property type="protein sequence ID" value="CAG8346268.1"/>
    <property type="molecule type" value="Genomic_DNA"/>
</dbReference>
<dbReference type="InterPro" id="IPR015915">
    <property type="entry name" value="Kelch-typ_b-propeller"/>
</dbReference>
<dbReference type="PANTHER" id="PTHR46228">
    <property type="entry name" value="KELCH DOMAIN-CONTAINING PROTEIN"/>
    <property type="match status" value="1"/>
</dbReference>
<feature type="compositionally biased region" description="Low complexity" evidence="3">
    <location>
        <begin position="592"/>
        <end position="626"/>
    </location>
</feature>
<evidence type="ECO:0000256" key="2">
    <source>
        <dbReference type="ARBA" id="ARBA00022737"/>
    </source>
</evidence>
<reference evidence="5" key="1">
    <citation type="submission" date="2021-07" db="EMBL/GenBank/DDBJ databases">
        <authorList>
            <person name="Branca A.L. A."/>
        </authorList>
    </citation>
    <scope>NUCLEOTIDE SEQUENCE</scope>
</reference>
<evidence type="ECO:0000313" key="5">
    <source>
        <dbReference type="EMBL" id="CAG8346268.1"/>
    </source>
</evidence>
<dbReference type="AlphaFoldDB" id="A0A9W4IVH9"/>
<dbReference type="OrthoDB" id="540004at2759"/>
<sequence>MRHTFQDLSLQPLSDEYSRKSGGLKMRPFLVTALTVLALVVNGVVGQCSTFQTQVNVSMCNWQGLRATVLRDTLYLDGGRIWYQQGHDDGCPGYVEGDTLIANLYYLNLSTPFNTSSDFINTLSNMSITSGAASNIAPNYVGGAMLSNDNEFYLYGRRRVSSTDPPSEDRVLSYNAYQYGAHKSIWAAGWTNEELSENVTQRITNGAGASAPSENLGFYFSGMRASDWGDFTYDDADANKTADTLITVDMSEMRKGEWSNTTLPSYIPGRSSAELVWVPVSESGVLVAIGGVINPSSILGNEKSNSTQTDESKEISPTFMETVSVYDVESKTWYLQNTTGDTPPQLTEFCSVLASAADGSSHNIYIYGGYGGLKKSANPSDDVYILSLPSFKWIKAYSGTSTHSRRGHRCLKIYPDQMLAVGGLHVDQSHCLEGGIIVDFNLNTLKFQGEYDPAKWSDYKVPDLVTAKIGGNSDGGATTTAPSSWTNSSLAGVFGKKYSKKVDSYWPYNTDTSTKEDDDNGGGGFPGWAGAIIGVVLGLLIIAFLVGFWLWRRRQRQRQAKAAEKGKEKEDDNKASPEWMYGGGPTSPGPGPVSTSTGVETTETSRTQPSTVQPSVAHASVAPSSVTEPSTVQTIPDSIVSPITPGTVEAGGDEVYEMHDSSPVELPTAFNVSYFAPNMTPQLSPKRSSLYPISPMTPETDSEWSWPVGHHRRPSSLSLGSSSIDDIVTSRTSHFHESFENVEDTRRARHGSGVSDSSDASNERAQRLKNETVHEDR</sequence>
<feature type="compositionally biased region" description="Basic and acidic residues" evidence="3">
    <location>
        <begin position="561"/>
        <end position="575"/>
    </location>
</feature>
<organism evidence="5 6">
    <name type="scientific">Penicillium salamii</name>
    <dbReference type="NCBI Taxonomy" id="1612424"/>
    <lineage>
        <taxon>Eukaryota</taxon>
        <taxon>Fungi</taxon>
        <taxon>Dikarya</taxon>
        <taxon>Ascomycota</taxon>
        <taxon>Pezizomycotina</taxon>
        <taxon>Eurotiomycetes</taxon>
        <taxon>Eurotiomycetidae</taxon>
        <taxon>Eurotiales</taxon>
        <taxon>Aspergillaceae</taxon>
        <taxon>Penicillium</taxon>
    </lineage>
</organism>
<proteinExistence type="predicted"/>
<evidence type="ECO:0008006" key="7">
    <source>
        <dbReference type="Google" id="ProtNLM"/>
    </source>
</evidence>
<keyword evidence="4" id="KW-0472">Membrane</keyword>
<evidence type="ECO:0000313" key="6">
    <source>
        <dbReference type="Proteomes" id="UP001152646"/>
    </source>
</evidence>
<feature type="compositionally biased region" description="Basic and acidic residues" evidence="3">
    <location>
        <begin position="734"/>
        <end position="746"/>
    </location>
</feature>
<dbReference type="Gene3D" id="2.120.10.80">
    <property type="entry name" value="Kelch-type beta propeller"/>
    <property type="match status" value="1"/>
</dbReference>
<keyword evidence="4" id="KW-0812">Transmembrane</keyword>
<name>A0A9W4IVH9_9EURO</name>
<comment type="caution">
    <text evidence="5">The sequence shown here is derived from an EMBL/GenBank/DDBJ whole genome shotgun (WGS) entry which is preliminary data.</text>
</comment>
<feature type="region of interest" description="Disordered" evidence="3">
    <location>
        <begin position="697"/>
        <end position="777"/>
    </location>
</feature>
<dbReference type="SUPFAM" id="SSF50965">
    <property type="entry name" value="Galactose oxidase, central domain"/>
    <property type="match status" value="1"/>
</dbReference>
<keyword evidence="2" id="KW-0677">Repeat</keyword>
<dbReference type="PANTHER" id="PTHR46228:SF2">
    <property type="entry name" value="KELCH REPEAT PROTEIN (AFU_ORTHOLOGUE AFUA_4G14350)"/>
    <property type="match status" value="1"/>
</dbReference>
<evidence type="ECO:0000256" key="1">
    <source>
        <dbReference type="ARBA" id="ARBA00022441"/>
    </source>
</evidence>
<feature type="region of interest" description="Disordered" evidence="3">
    <location>
        <begin position="561"/>
        <end position="644"/>
    </location>
</feature>
<dbReference type="InterPro" id="IPR011043">
    <property type="entry name" value="Gal_Oxase/kelch_b-propeller"/>
</dbReference>
<accession>A0A9W4IVH9</accession>
<feature type="compositionally biased region" description="Basic and acidic residues" evidence="3">
    <location>
        <begin position="761"/>
        <end position="777"/>
    </location>
</feature>
<gene>
    <name evidence="5" type="ORF">PSALAMII_LOCUS3063</name>
</gene>
<keyword evidence="4" id="KW-1133">Transmembrane helix</keyword>
<feature type="transmembrane region" description="Helical" evidence="4">
    <location>
        <begin position="528"/>
        <end position="551"/>
    </location>
</feature>
<evidence type="ECO:0000256" key="3">
    <source>
        <dbReference type="SAM" id="MobiDB-lite"/>
    </source>
</evidence>
<dbReference type="Proteomes" id="UP001152646">
    <property type="component" value="Unassembled WGS sequence"/>
</dbReference>
<protein>
    <recommendedName>
        <fullName evidence="7">Galactose oxidase/kelch, beta-propeller</fullName>
    </recommendedName>
</protein>
<keyword evidence="1" id="KW-0880">Kelch repeat</keyword>